<dbReference type="InterPro" id="IPR001878">
    <property type="entry name" value="Znf_CCHC"/>
</dbReference>
<keyword evidence="1" id="KW-0862">Zinc</keyword>
<gene>
    <name evidence="4" type="primary">LOC106816617</name>
</gene>
<dbReference type="PANTHER" id="PTHR47331:SF1">
    <property type="entry name" value="GAG-LIKE PROTEIN"/>
    <property type="match status" value="1"/>
</dbReference>
<evidence type="ECO:0000256" key="1">
    <source>
        <dbReference type="PROSITE-ProRule" id="PRU00047"/>
    </source>
</evidence>
<dbReference type="PANTHER" id="PTHR47331">
    <property type="entry name" value="PHD-TYPE DOMAIN-CONTAINING PROTEIN"/>
    <property type="match status" value="1"/>
</dbReference>
<name>A0ABM1EX04_PRICU</name>
<protein>
    <submittedName>
        <fullName evidence="4">Uncharacterized protein LOC106816617</fullName>
    </submittedName>
</protein>
<reference evidence="4" key="1">
    <citation type="submission" date="2025-08" db="UniProtKB">
        <authorList>
            <consortium name="RefSeq"/>
        </authorList>
    </citation>
    <scope>IDENTIFICATION</scope>
</reference>
<accession>A0ABM1EX04</accession>
<dbReference type="GeneID" id="106816617"/>
<dbReference type="PROSITE" id="PS50158">
    <property type="entry name" value="ZF_CCHC"/>
    <property type="match status" value="1"/>
</dbReference>
<dbReference type="Proteomes" id="UP000695022">
    <property type="component" value="Unplaced"/>
</dbReference>
<evidence type="ECO:0000313" key="4">
    <source>
        <dbReference type="RefSeq" id="XP_014676725.1"/>
    </source>
</evidence>
<keyword evidence="1" id="KW-0863">Zinc-finger</keyword>
<feature type="domain" description="CCHC-type" evidence="2">
    <location>
        <begin position="162"/>
        <end position="177"/>
    </location>
</feature>
<proteinExistence type="predicted"/>
<keyword evidence="1" id="KW-0479">Metal-binding</keyword>
<evidence type="ECO:0000259" key="2">
    <source>
        <dbReference type="PROSITE" id="PS50158"/>
    </source>
</evidence>
<keyword evidence="3" id="KW-1185">Reference proteome</keyword>
<organism evidence="3 4">
    <name type="scientific">Priapulus caudatus</name>
    <name type="common">Priapulid worm</name>
    <dbReference type="NCBI Taxonomy" id="37621"/>
    <lineage>
        <taxon>Eukaryota</taxon>
        <taxon>Metazoa</taxon>
        <taxon>Ecdysozoa</taxon>
        <taxon>Scalidophora</taxon>
        <taxon>Priapulida</taxon>
        <taxon>Priapulimorpha</taxon>
        <taxon>Priapulimorphida</taxon>
        <taxon>Priapulidae</taxon>
        <taxon>Priapulus</taxon>
    </lineage>
</organism>
<dbReference type="RefSeq" id="XP_014676725.1">
    <property type="nucleotide sequence ID" value="XM_014821239.1"/>
</dbReference>
<sequence>MTSVQTLSSMNYLNELGTRSSLRAVVEKLSEHVRNRWRKRNFDIKSRKRIPNLDDIISFVDRVVDEESDPVFGNLQKSTLRQPRDKCFDFKQQRRRNAAFSSDAKAKPIERTHERAIIGGSISKYVPKCPMCEDTHYLNQCDRFRELAVKDRHSFVLMKKLCVNCFQAGHFGRDCQKKWTCNVPGCGQRHNRWLHLPNHQTATDTLAAKPVTTRGSTFPANNQPVGTIKSRPNMDVRCAFAGAGQGTIGMPIIPVTIQDLGRRKQTETYALLDRCSNSTVCTDRLRTKLNVLGRPGIMELTTLHRDHVEEEVMVVDLEVGALNSGKTFRLTDVISREKLNVSLDNRVTSSDIGHMLHLRDVTLLNVDVSQVDLIIGSDHAQLLIDLESRSGKEGEPIATRTLLGWAMFGPTKKFTPKKASTYFVNSTLSLEKQVERYWKLDDPLYKEETALSVSNRKIYF</sequence>
<evidence type="ECO:0000313" key="3">
    <source>
        <dbReference type="Proteomes" id="UP000695022"/>
    </source>
</evidence>